<reference evidence="6 7" key="1">
    <citation type="journal article" date="2023" name="ISME J.">
        <title>Cultivation and genomic characterization of novel and ubiquitous marine nitrite-oxidizing bacteria from the Nitrospirales.</title>
        <authorList>
            <person name="Mueller A.J."/>
            <person name="Daebeler A."/>
            <person name="Herbold C.W."/>
            <person name="Kirkegaard R.H."/>
            <person name="Daims H."/>
        </authorList>
    </citation>
    <scope>NUCLEOTIDE SEQUENCE [LARGE SCALE GENOMIC DNA]</scope>
    <source>
        <strain evidence="6 7">EB</strain>
    </source>
</reference>
<dbReference type="InterPro" id="IPR039422">
    <property type="entry name" value="MarR/SlyA-like"/>
</dbReference>
<evidence type="ECO:0000256" key="4">
    <source>
        <dbReference type="ARBA" id="ARBA00023163"/>
    </source>
</evidence>
<dbReference type="InterPro" id="IPR023187">
    <property type="entry name" value="Tscrpt_reg_MarR-type_CS"/>
</dbReference>
<dbReference type="SMART" id="SM00347">
    <property type="entry name" value="HTH_MARR"/>
    <property type="match status" value="1"/>
</dbReference>
<evidence type="ECO:0000256" key="3">
    <source>
        <dbReference type="ARBA" id="ARBA00023125"/>
    </source>
</evidence>
<feature type="domain" description="HTH marR-type" evidence="5">
    <location>
        <begin position="3"/>
        <end position="139"/>
    </location>
</feature>
<evidence type="ECO:0000259" key="5">
    <source>
        <dbReference type="PROSITE" id="PS50995"/>
    </source>
</evidence>
<sequence length="187" mass="21378">MNVGDVQDLLERLNNLLRMEARTFGLKYGLLPVQIEALTYLTRCNRYSDTPQAVTEYLGLTKGTVSQSLKILEHKGFLKKHQDTKDKRITHLTPTAKGRKLIEQSFPAKSLKAALAKMKSLPVGNLEESLRTLLREMQYINSRNTFAACHTCRFNEQHPNGYVCGLTKEPLSDREIQLICREHEYPS</sequence>
<keyword evidence="3" id="KW-0238">DNA-binding</keyword>
<keyword evidence="2" id="KW-0805">Transcription regulation</keyword>
<dbReference type="Pfam" id="PF12802">
    <property type="entry name" value="MarR_2"/>
    <property type="match status" value="1"/>
</dbReference>
<keyword evidence="7" id="KW-1185">Reference proteome</keyword>
<dbReference type="EMBL" id="JAQOUE010000001">
    <property type="protein sequence ID" value="MDT7043606.1"/>
    <property type="molecule type" value="Genomic_DNA"/>
</dbReference>
<accession>A0ABU3KB23</accession>
<evidence type="ECO:0000256" key="2">
    <source>
        <dbReference type="ARBA" id="ARBA00023015"/>
    </source>
</evidence>
<dbReference type="InterPro" id="IPR036390">
    <property type="entry name" value="WH_DNA-bd_sf"/>
</dbReference>
<dbReference type="InterPro" id="IPR036388">
    <property type="entry name" value="WH-like_DNA-bd_sf"/>
</dbReference>
<proteinExistence type="predicted"/>
<comment type="subcellular location">
    <subcellularLocation>
        <location evidence="1">Cytoplasm</location>
    </subcellularLocation>
</comment>
<dbReference type="InterPro" id="IPR000835">
    <property type="entry name" value="HTH_MarR-typ"/>
</dbReference>
<dbReference type="RefSeq" id="WP_313834172.1">
    <property type="nucleotide sequence ID" value="NZ_JAQOUE010000001.1"/>
</dbReference>
<dbReference type="PANTHER" id="PTHR33164">
    <property type="entry name" value="TRANSCRIPTIONAL REGULATOR, MARR FAMILY"/>
    <property type="match status" value="1"/>
</dbReference>
<organism evidence="6 7">
    <name type="scientific">Candidatus Nitronereus thalassa</name>
    <dbReference type="NCBI Taxonomy" id="3020898"/>
    <lineage>
        <taxon>Bacteria</taxon>
        <taxon>Pseudomonadati</taxon>
        <taxon>Nitrospirota</taxon>
        <taxon>Nitrospiria</taxon>
        <taxon>Nitrospirales</taxon>
        <taxon>Nitrospiraceae</taxon>
        <taxon>Candidatus Nitronereus</taxon>
    </lineage>
</organism>
<dbReference type="PROSITE" id="PS01117">
    <property type="entry name" value="HTH_MARR_1"/>
    <property type="match status" value="1"/>
</dbReference>
<name>A0ABU3KB23_9BACT</name>
<protein>
    <submittedName>
        <fullName evidence="6">MarR family winged helix-turn-helix transcriptional regulator</fullName>
    </submittedName>
</protein>
<dbReference type="Gene3D" id="1.10.10.10">
    <property type="entry name" value="Winged helix-like DNA-binding domain superfamily/Winged helix DNA-binding domain"/>
    <property type="match status" value="1"/>
</dbReference>
<dbReference type="PANTHER" id="PTHR33164:SF5">
    <property type="entry name" value="ORGANIC HYDROPEROXIDE RESISTANCE TRANSCRIPTIONAL REGULATOR"/>
    <property type="match status" value="1"/>
</dbReference>
<comment type="caution">
    <text evidence="6">The sequence shown here is derived from an EMBL/GenBank/DDBJ whole genome shotgun (WGS) entry which is preliminary data.</text>
</comment>
<dbReference type="PROSITE" id="PS50995">
    <property type="entry name" value="HTH_MARR_2"/>
    <property type="match status" value="1"/>
</dbReference>
<dbReference type="SUPFAM" id="SSF46785">
    <property type="entry name" value="Winged helix' DNA-binding domain"/>
    <property type="match status" value="1"/>
</dbReference>
<evidence type="ECO:0000313" key="6">
    <source>
        <dbReference type="EMBL" id="MDT7043606.1"/>
    </source>
</evidence>
<evidence type="ECO:0000256" key="1">
    <source>
        <dbReference type="ARBA" id="ARBA00004496"/>
    </source>
</evidence>
<evidence type="ECO:0000313" key="7">
    <source>
        <dbReference type="Proteomes" id="UP001250932"/>
    </source>
</evidence>
<gene>
    <name evidence="6" type="ORF">PPG34_14710</name>
</gene>
<keyword evidence="4" id="KW-0804">Transcription</keyword>
<dbReference type="Proteomes" id="UP001250932">
    <property type="component" value="Unassembled WGS sequence"/>
</dbReference>